<dbReference type="InterPro" id="IPR001841">
    <property type="entry name" value="Znf_RING"/>
</dbReference>
<dbReference type="SMART" id="SM00184">
    <property type="entry name" value="RING"/>
    <property type="match status" value="1"/>
</dbReference>
<dbReference type="Pfam" id="PF13639">
    <property type="entry name" value="zf-RING_2"/>
    <property type="match status" value="1"/>
</dbReference>
<evidence type="ECO:0000256" key="7">
    <source>
        <dbReference type="SAM" id="SignalP"/>
    </source>
</evidence>
<keyword evidence="7" id="KW-0732">Signal</keyword>
<feature type="signal peptide" evidence="7">
    <location>
        <begin position="1"/>
        <end position="21"/>
    </location>
</feature>
<evidence type="ECO:0000259" key="8">
    <source>
        <dbReference type="PROSITE" id="PS50089"/>
    </source>
</evidence>
<keyword evidence="3" id="KW-0862">Zinc</keyword>
<reference evidence="9" key="1">
    <citation type="submission" date="2021-01" db="EMBL/GenBank/DDBJ databases">
        <authorList>
            <person name="Corre E."/>
            <person name="Pelletier E."/>
            <person name="Niang G."/>
            <person name="Scheremetjew M."/>
            <person name="Finn R."/>
            <person name="Kale V."/>
            <person name="Holt S."/>
            <person name="Cochrane G."/>
            <person name="Meng A."/>
            <person name="Brown T."/>
            <person name="Cohen L."/>
        </authorList>
    </citation>
    <scope>NUCLEOTIDE SEQUENCE</scope>
    <source>
        <strain evidence="9">SPMC142</strain>
    </source>
</reference>
<keyword evidence="6" id="KW-1133">Transmembrane helix</keyword>
<dbReference type="Gene3D" id="3.30.40.10">
    <property type="entry name" value="Zinc/RING finger domain, C3HC4 (zinc finger)"/>
    <property type="match status" value="1"/>
</dbReference>
<dbReference type="PROSITE" id="PS50089">
    <property type="entry name" value="ZF_RING_2"/>
    <property type="match status" value="1"/>
</dbReference>
<dbReference type="EMBL" id="HBIQ01000935">
    <property type="protein sequence ID" value="CAE0519017.1"/>
    <property type="molecule type" value="Transcribed_RNA"/>
</dbReference>
<feature type="compositionally biased region" description="Low complexity" evidence="5">
    <location>
        <begin position="255"/>
        <end position="267"/>
    </location>
</feature>
<accession>A0A7S3VV37</accession>
<evidence type="ECO:0000256" key="3">
    <source>
        <dbReference type="ARBA" id="ARBA00022833"/>
    </source>
</evidence>
<dbReference type="InterPro" id="IPR013083">
    <property type="entry name" value="Znf_RING/FYVE/PHD"/>
</dbReference>
<keyword evidence="6" id="KW-0812">Transmembrane</keyword>
<feature type="region of interest" description="Disordered" evidence="5">
    <location>
        <begin position="239"/>
        <end position="281"/>
    </location>
</feature>
<evidence type="ECO:0000256" key="6">
    <source>
        <dbReference type="SAM" id="Phobius"/>
    </source>
</evidence>
<protein>
    <recommendedName>
        <fullName evidence="8">RING-type domain-containing protein</fullName>
    </recommendedName>
</protein>
<gene>
    <name evidence="9" type="ORF">SACU0126_LOCUS384</name>
</gene>
<name>A0A7S3VV37_9SPIT</name>
<evidence type="ECO:0000256" key="1">
    <source>
        <dbReference type="ARBA" id="ARBA00022723"/>
    </source>
</evidence>
<dbReference type="AlphaFoldDB" id="A0A7S3VV37"/>
<dbReference type="GO" id="GO:0016567">
    <property type="term" value="P:protein ubiquitination"/>
    <property type="evidence" value="ECO:0007669"/>
    <property type="project" value="TreeGrafter"/>
</dbReference>
<dbReference type="PANTHER" id="PTHR45969">
    <property type="entry name" value="RING ZINC FINGER PROTEIN-RELATED"/>
    <property type="match status" value="1"/>
</dbReference>
<dbReference type="SUPFAM" id="SSF57850">
    <property type="entry name" value="RING/U-box"/>
    <property type="match status" value="1"/>
</dbReference>
<evidence type="ECO:0000256" key="5">
    <source>
        <dbReference type="SAM" id="MobiDB-lite"/>
    </source>
</evidence>
<keyword evidence="6" id="KW-0472">Membrane</keyword>
<evidence type="ECO:0000313" key="9">
    <source>
        <dbReference type="EMBL" id="CAE0519017.1"/>
    </source>
</evidence>
<evidence type="ECO:0000256" key="4">
    <source>
        <dbReference type="PROSITE-ProRule" id="PRU00175"/>
    </source>
</evidence>
<proteinExistence type="predicted"/>
<sequence>MQRCVIVLALAHALLQLPVAASPREDLTKSSSGSSAQVRDMSLMPTARQGAALSRTQDENVAKSLGGMLAATGMVLGVNILLLRAVMSMGGMSLASLMWMVCRIGKAPPRELAKLELVEAIQEQFPVVQISPGELEEGPPTCAVCLDQIGDTEDARTLQCQHHFHAECVMEWWTTERKQPSVDCPLCRRRQRGLTMKLLLFGGREADVVEASIVGESFTQSSTSASTAARTDSILETMRDTASGDSAPGTMDDISSTSEASGMSSATPVHNFPDDASQSIV</sequence>
<feature type="domain" description="RING-type" evidence="8">
    <location>
        <begin position="142"/>
        <end position="188"/>
    </location>
</feature>
<keyword evidence="1" id="KW-0479">Metal-binding</keyword>
<evidence type="ECO:0000256" key="2">
    <source>
        <dbReference type="ARBA" id="ARBA00022771"/>
    </source>
</evidence>
<dbReference type="PANTHER" id="PTHR45969:SF69">
    <property type="entry name" value="FINGER DOMAIN PROTEIN, PUTATIVE (AFU_ORTHOLOGUE AFUA_3G12190)-RELATED"/>
    <property type="match status" value="1"/>
</dbReference>
<feature type="transmembrane region" description="Helical" evidence="6">
    <location>
        <begin position="65"/>
        <end position="83"/>
    </location>
</feature>
<organism evidence="9">
    <name type="scientific">Strombidinopsis acuminata</name>
    <dbReference type="NCBI Taxonomy" id="141414"/>
    <lineage>
        <taxon>Eukaryota</taxon>
        <taxon>Sar</taxon>
        <taxon>Alveolata</taxon>
        <taxon>Ciliophora</taxon>
        <taxon>Intramacronucleata</taxon>
        <taxon>Spirotrichea</taxon>
        <taxon>Choreotrichia</taxon>
        <taxon>Choreotrichida</taxon>
        <taxon>Strombidinopsidae</taxon>
        <taxon>Strombidinopsis</taxon>
    </lineage>
</organism>
<dbReference type="GO" id="GO:0061630">
    <property type="term" value="F:ubiquitin protein ligase activity"/>
    <property type="evidence" value="ECO:0007669"/>
    <property type="project" value="TreeGrafter"/>
</dbReference>
<dbReference type="GO" id="GO:0008270">
    <property type="term" value="F:zinc ion binding"/>
    <property type="evidence" value="ECO:0007669"/>
    <property type="project" value="UniProtKB-KW"/>
</dbReference>
<feature type="chain" id="PRO_5030758855" description="RING-type domain-containing protein" evidence="7">
    <location>
        <begin position="22"/>
        <end position="281"/>
    </location>
</feature>
<keyword evidence="2 4" id="KW-0863">Zinc-finger</keyword>